<dbReference type="KEGG" id="tun:J9260_14990"/>
<dbReference type="NCBIfam" id="NF008712">
    <property type="entry name" value="PRK11715.1-1"/>
    <property type="match status" value="1"/>
</dbReference>
<keyword evidence="1" id="KW-0472">Membrane</keyword>
<dbReference type="Pfam" id="PF06123">
    <property type="entry name" value="CreD"/>
    <property type="match status" value="1"/>
</dbReference>
<dbReference type="Proteomes" id="UP000672009">
    <property type="component" value="Chromosome"/>
</dbReference>
<dbReference type="PIRSF" id="PIRSF004548">
    <property type="entry name" value="CreD"/>
    <property type="match status" value="1"/>
</dbReference>
<proteinExistence type="predicted"/>
<feature type="transmembrane region" description="Helical" evidence="1">
    <location>
        <begin position="316"/>
        <end position="334"/>
    </location>
</feature>
<evidence type="ECO:0000313" key="3">
    <source>
        <dbReference type="Proteomes" id="UP000672009"/>
    </source>
</evidence>
<dbReference type="PANTHER" id="PTHR30092:SF0">
    <property type="entry name" value="INNER MEMBRANE PROTEIN CRED"/>
    <property type="match status" value="1"/>
</dbReference>
<feature type="transmembrane region" description="Helical" evidence="1">
    <location>
        <begin position="365"/>
        <end position="386"/>
    </location>
</feature>
<feature type="transmembrane region" description="Helical" evidence="1">
    <location>
        <begin position="420"/>
        <end position="438"/>
    </location>
</feature>
<protein>
    <submittedName>
        <fullName evidence="2">Cell envelope integrity protein CreD</fullName>
    </submittedName>
</protein>
<dbReference type="AlphaFoldDB" id="A0A975F8S5"/>
<keyword evidence="3" id="KW-1185">Reference proteome</keyword>
<organism evidence="2 3">
    <name type="scientific">Thiothrix unzii</name>
    <dbReference type="NCBI Taxonomy" id="111769"/>
    <lineage>
        <taxon>Bacteria</taxon>
        <taxon>Pseudomonadati</taxon>
        <taxon>Pseudomonadota</taxon>
        <taxon>Gammaproteobacteria</taxon>
        <taxon>Thiotrichales</taxon>
        <taxon>Thiotrichaceae</taxon>
        <taxon>Thiothrix</taxon>
    </lineage>
</organism>
<dbReference type="GO" id="GO:0005886">
    <property type="term" value="C:plasma membrane"/>
    <property type="evidence" value="ECO:0007669"/>
    <property type="project" value="TreeGrafter"/>
</dbReference>
<evidence type="ECO:0000313" key="2">
    <source>
        <dbReference type="EMBL" id="QTR52994.1"/>
    </source>
</evidence>
<accession>A0A975F8S5</accession>
<name>A0A975F8S5_9GAMM</name>
<keyword evidence="1" id="KW-0812">Transmembrane</keyword>
<dbReference type="PANTHER" id="PTHR30092">
    <property type="entry name" value="INNER MEMBRANE PROTEIN CRED"/>
    <property type="match status" value="1"/>
</dbReference>
<feature type="transmembrane region" description="Helical" evidence="1">
    <location>
        <begin position="395"/>
        <end position="414"/>
    </location>
</feature>
<feature type="transmembrane region" description="Helical" evidence="1">
    <location>
        <begin position="341"/>
        <end position="359"/>
    </location>
</feature>
<dbReference type="RefSeq" id="WP_210218522.1">
    <property type="nucleotide sequence ID" value="NZ_CP072793.1"/>
</dbReference>
<dbReference type="EMBL" id="CP072793">
    <property type="protein sequence ID" value="QTR52994.1"/>
    <property type="molecule type" value="Genomic_DNA"/>
</dbReference>
<keyword evidence="1" id="KW-1133">Transmembrane helix</keyword>
<dbReference type="InterPro" id="IPR010364">
    <property type="entry name" value="Uncharacterised_IM_CreD"/>
</dbReference>
<reference evidence="2" key="1">
    <citation type="submission" date="2021-04" db="EMBL/GenBank/DDBJ databases">
        <title>Genomics, taxonomy and metabolism of representatives of sulfur bacteria of the genus Thiothrix: Thiothrix fructosivorans QT, Thiothrix unzii A1T and three new species, Thiothrix subterranea sp. nov., Thiothrix litoralis sp. nov. and 'Candidatus Thiothrix anitrata' sp. nov.</title>
        <authorList>
            <person name="Ravin N.V."/>
            <person name="Smolyakov D."/>
            <person name="Rudenko T.S."/>
            <person name="Mardanov A.V."/>
            <person name="Beletsky A.V."/>
            <person name="Markov N.D."/>
            <person name="Fomenkov A.I."/>
            <person name="Roberts R.J."/>
            <person name="Karnachuk O.V."/>
            <person name="Novikov A."/>
            <person name="Grabovich M.Y."/>
        </authorList>
    </citation>
    <scope>NUCLEOTIDE SEQUENCE</scope>
    <source>
        <strain evidence="2">A1</strain>
    </source>
</reference>
<sequence>MHSRRFYLKFAAIAILMVFLLIPQSVILDLVSERASWREQAYQSIGQSWPGEQTLAGPVLVIPYTLTYNRKETAKDAKGVVRETLHEEKLSDALHLLPKQLLINSKLDSSVRSRGIYGVPVYNSAMQVSGEFNNQAVLDLLAENPDKKFQWEKPYLSVMVRDQRGIARPPSLQWSGSALAFQPGSNLSGSNAAAGMHAKLPALIVDAPSRLAFAFDLELNGMRAMNFALLSEDTEVKLQSNWASPSFTGELLPSKREISDSGFSAQWHASSFSFNVSGAMEQCRKGECASLLDRAVGFSLLQPVDVYQQAERSVKYALLFIVLTFGVLILFELLKKLPIHPVQYTLVGFALLVFYLLLVSLSEHLAFWLAYTTAGFASTGLLTLYFGSILHSRKLGLLLGSGLAGLYALLYMILQAEENALLMGSVLIFVVLAVLMLATRHFDWYALTAGNHNGGEKPPITCYNKSQNQDCNDEATS</sequence>
<gene>
    <name evidence="2" type="primary">creD</name>
    <name evidence="2" type="ORF">J9260_14990</name>
</gene>
<evidence type="ECO:0000256" key="1">
    <source>
        <dbReference type="SAM" id="Phobius"/>
    </source>
</evidence>